<evidence type="ECO:0000256" key="2">
    <source>
        <dbReference type="ARBA" id="ARBA00023125"/>
    </source>
</evidence>
<dbReference type="Pfam" id="PF00440">
    <property type="entry name" value="TetR_N"/>
    <property type="match status" value="1"/>
</dbReference>
<dbReference type="InterPro" id="IPR009057">
    <property type="entry name" value="Homeodomain-like_sf"/>
</dbReference>
<reference evidence="6" key="1">
    <citation type="journal article" date="2014" name="Int. J. Syst. Evol. Microbiol.">
        <title>Complete genome sequence of Corynebacterium casei LMG S-19264T (=DSM 44701T), isolated from a smear-ripened cheese.</title>
        <authorList>
            <consortium name="US DOE Joint Genome Institute (JGI-PGF)"/>
            <person name="Walter F."/>
            <person name="Albersmeier A."/>
            <person name="Kalinowski J."/>
            <person name="Ruckert C."/>
        </authorList>
    </citation>
    <scope>NUCLEOTIDE SEQUENCE</scope>
    <source>
        <strain evidence="6">CGMCC 1.15725</strain>
    </source>
</reference>
<dbReference type="InterPro" id="IPR011075">
    <property type="entry name" value="TetR_C"/>
</dbReference>
<dbReference type="AlphaFoldDB" id="A0A8J2YQA6"/>
<dbReference type="PRINTS" id="PR00455">
    <property type="entry name" value="HTHTETR"/>
</dbReference>
<feature type="domain" description="HTH tetR-type" evidence="5">
    <location>
        <begin position="4"/>
        <end position="64"/>
    </location>
</feature>
<evidence type="ECO:0000256" key="1">
    <source>
        <dbReference type="ARBA" id="ARBA00023015"/>
    </source>
</evidence>
<feature type="DNA-binding region" description="H-T-H motif" evidence="4">
    <location>
        <begin position="27"/>
        <end position="46"/>
    </location>
</feature>
<comment type="caution">
    <text evidence="6">The sequence shown here is derived from an EMBL/GenBank/DDBJ whole genome shotgun (WGS) entry which is preliminary data.</text>
</comment>
<name>A0A8J2YQA6_9PROT</name>
<dbReference type="SUPFAM" id="SSF46689">
    <property type="entry name" value="Homeodomain-like"/>
    <property type="match status" value="1"/>
</dbReference>
<dbReference type="Pfam" id="PF16925">
    <property type="entry name" value="TetR_C_13"/>
    <property type="match status" value="1"/>
</dbReference>
<evidence type="ECO:0000313" key="7">
    <source>
        <dbReference type="Proteomes" id="UP000646365"/>
    </source>
</evidence>
<keyword evidence="7" id="KW-1185">Reference proteome</keyword>
<organism evidence="6 7">
    <name type="scientific">Aliidongia dinghuensis</name>
    <dbReference type="NCBI Taxonomy" id="1867774"/>
    <lineage>
        <taxon>Bacteria</taxon>
        <taxon>Pseudomonadati</taxon>
        <taxon>Pseudomonadota</taxon>
        <taxon>Alphaproteobacteria</taxon>
        <taxon>Rhodospirillales</taxon>
        <taxon>Dongiaceae</taxon>
        <taxon>Aliidongia</taxon>
    </lineage>
</organism>
<evidence type="ECO:0000256" key="3">
    <source>
        <dbReference type="ARBA" id="ARBA00023163"/>
    </source>
</evidence>
<reference evidence="6" key="2">
    <citation type="submission" date="2020-09" db="EMBL/GenBank/DDBJ databases">
        <authorList>
            <person name="Sun Q."/>
            <person name="Zhou Y."/>
        </authorList>
    </citation>
    <scope>NUCLEOTIDE SEQUENCE</scope>
    <source>
        <strain evidence="6">CGMCC 1.15725</strain>
    </source>
</reference>
<protein>
    <submittedName>
        <fullName evidence="6">TetR family transcriptional regulator</fullName>
    </submittedName>
</protein>
<evidence type="ECO:0000313" key="6">
    <source>
        <dbReference type="EMBL" id="GGF00025.1"/>
    </source>
</evidence>
<keyword evidence="1" id="KW-0805">Transcription regulation</keyword>
<dbReference type="PANTHER" id="PTHR47506:SF6">
    <property type="entry name" value="HTH-TYPE TRANSCRIPTIONAL REPRESSOR NEMR"/>
    <property type="match status" value="1"/>
</dbReference>
<dbReference type="InterPro" id="IPR036271">
    <property type="entry name" value="Tet_transcr_reg_TetR-rel_C_sf"/>
</dbReference>
<accession>A0A8J2YQA6</accession>
<dbReference type="PROSITE" id="PS50977">
    <property type="entry name" value="HTH_TETR_2"/>
    <property type="match status" value="1"/>
</dbReference>
<dbReference type="RefSeq" id="WP_189041513.1">
    <property type="nucleotide sequence ID" value="NZ_BMJQ01000001.1"/>
</dbReference>
<dbReference type="EMBL" id="BMJQ01000001">
    <property type="protein sequence ID" value="GGF00025.1"/>
    <property type="molecule type" value="Genomic_DNA"/>
</dbReference>
<sequence>MPRPSVRGKLLETALEQFQAQGFNGCGVQDITNAAGVPKGSFYNHFASKEALALEVLEQYSQGSRPDLLTDETVPPIDRLRAHFAFLSDRLEGWHFAKGCLLANFGGEIADTNPAVREAMAAFFERWVSAVGVVLRQAQVQGEIDARHDPDQLARFLVYAWEGAVIGAKVMKSRGPLDDFFAVSFDRLLARPA</sequence>
<evidence type="ECO:0000256" key="4">
    <source>
        <dbReference type="PROSITE-ProRule" id="PRU00335"/>
    </source>
</evidence>
<dbReference type="SUPFAM" id="SSF48498">
    <property type="entry name" value="Tetracyclin repressor-like, C-terminal domain"/>
    <property type="match status" value="1"/>
</dbReference>
<dbReference type="GO" id="GO:0003677">
    <property type="term" value="F:DNA binding"/>
    <property type="evidence" value="ECO:0007669"/>
    <property type="project" value="UniProtKB-UniRule"/>
</dbReference>
<proteinExistence type="predicted"/>
<dbReference type="Proteomes" id="UP000646365">
    <property type="component" value="Unassembled WGS sequence"/>
</dbReference>
<keyword evidence="3" id="KW-0804">Transcription</keyword>
<dbReference type="PANTHER" id="PTHR47506">
    <property type="entry name" value="TRANSCRIPTIONAL REGULATORY PROTEIN"/>
    <property type="match status" value="1"/>
</dbReference>
<evidence type="ECO:0000259" key="5">
    <source>
        <dbReference type="PROSITE" id="PS50977"/>
    </source>
</evidence>
<keyword evidence="2 4" id="KW-0238">DNA-binding</keyword>
<dbReference type="InterPro" id="IPR001647">
    <property type="entry name" value="HTH_TetR"/>
</dbReference>
<gene>
    <name evidence="6" type="ORF">GCM10011611_02020</name>
</gene>
<dbReference type="Gene3D" id="1.10.357.10">
    <property type="entry name" value="Tetracycline Repressor, domain 2"/>
    <property type="match status" value="1"/>
</dbReference>